<dbReference type="Pfam" id="PF02913">
    <property type="entry name" value="FAD-oxidase_C"/>
    <property type="match status" value="1"/>
</dbReference>
<dbReference type="AlphaFoldDB" id="A0A2S7VEA3"/>
<dbReference type="PANTHER" id="PTHR11748:SF119">
    <property type="entry name" value="D-2-HYDROXYGLUTARATE DEHYDROGENASE"/>
    <property type="match status" value="1"/>
</dbReference>
<evidence type="ECO:0000256" key="5">
    <source>
        <dbReference type="ARBA" id="ARBA00022827"/>
    </source>
</evidence>
<feature type="domain" description="4Fe-4S ferredoxin-type" evidence="13">
    <location>
        <begin position="655"/>
        <end position="688"/>
    </location>
</feature>
<dbReference type="GO" id="GO:0008720">
    <property type="term" value="F:D-lactate dehydrogenase (NAD+) activity"/>
    <property type="evidence" value="ECO:0007669"/>
    <property type="project" value="TreeGrafter"/>
</dbReference>
<keyword evidence="16" id="KW-1185">Reference proteome</keyword>
<dbReference type="SUPFAM" id="SSF56176">
    <property type="entry name" value="FAD-binding/transporter-associated domain-like"/>
    <property type="match status" value="1"/>
</dbReference>
<dbReference type="GO" id="GO:0004458">
    <property type="term" value="F:D-lactate dehydrogenase (cytochrome) activity"/>
    <property type="evidence" value="ECO:0007669"/>
    <property type="project" value="TreeGrafter"/>
</dbReference>
<dbReference type="GO" id="GO:0046872">
    <property type="term" value="F:metal ion binding"/>
    <property type="evidence" value="ECO:0007669"/>
    <property type="project" value="UniProtKB-KW"/>
</dbReference>
<keyword evidence="3" id="KW-0285">Flavoprotein</keyword>
<keyword evidence="5" id="KW-0274">FAD</keyword>
<protein>
    <recommendedName>
        <fullName evidence="12">D-2-hydroxyglutarate dehydrogenase</fullName>
        <ecNumber evidence="9">1.1.99.39</ecNumber>
    </recommendedName>
</protein>
<keyword evidence="7" id="KW-0408">Iron</keyword>
<gene>
    <name evidence="15" type="ORF">BTO10_12840</name>
</gene>
<evidence type="ECO:0000313" key="16">
    <source>
        <dbReference type="Proteomes" id="UP000238707"/>
    </source>
</evidence>
<evidence type="ECO:0000256" key="12">
    <source>
        <dbReference type="ARBA" id="ARBA00067680"/>
    </source>
</evidence>
<evidence type="ECO:0000256" key="11">
    <source>
        <dbReference type="ARBA" id="ARBA00060924"/>
    </source>
</evidence>
<dbReference type="InterPro" id="IPR017900">
    <property type="entry name" value="4Fe4S_Fe_S_CS"/>
</dbReference>
<dbReference type="EMBL" id="MSCI01000002">
    <property type="protein sequence ID" value="PQJ60255.1"/>
    <property type="molecule type" value="Genomic_DNA"/>
</dbReference>
<dbReference type="InterPro" id="IPR016169">
    <property type="entry name" value="FAD-bd_PCMH_sub2"/>
</dbReference>
<evidence type="ECO:0000256" key="4">
    <source>
        <dbReference type="ARBA" id="ARBA00022723"/>
    </source>
</evidence>
<evidence type="ECO:0000256" key="8">
    <source>
        <dbReference type="ARBA" id="ARBA00023014"/>
    </source>
</evidence>
<evidence type="ECO:0000259" key="14">
    <source>
        <dbReference type="PROSITE" id="PS51387"/>
    </source>
</evidence>
<proteinExistence type="inferred from homology"/>
<keyword evidence="6" id="KW-0560">Oxidoreductase</keyword>
<evidence type="ECO:0000313" key="15">
    <source>
        <dbReference type="EMBL" id="PQJ60255.1"/>
    </source>
</evidence>
<evidence type="ECO:0000256" key="7">
    <source>
        <dbReference type="ARBA" id="ARBA00023004"/>
    </source>
</evidence>
<name>A0A2S7VEA3_9VIBR</name>
<dbReference type="PROSITE" id="PS51387">
    <property type="entry name" value="FAD_PCMH"/>
    <property type="match status" value="1"/>
</dbReference>
<dbReference type="GO" id="GO:0051539">
    <property type="term" value="F:4 iron, 4 sulfur cluster binding"/>
    <property type="evidence" value="ECO:0007669"/>
    <property type="project" value="UniProtKB-KW"/>
</dbReference>
<feature type="domain" description="FAD-binding PCMH-type" evidence="14">
    <location>
        <begin position="48"/>
        <end position="275"/>
    </location>
</feature>
<keyword evidence="4" id="KW-0479">Metal-binding</keyword>
<dbReference type="GO" id="GO:0051990">
    <property type="term" value="F:(R)-2-hydroxyglutarate dehydrogenase activity"/>
    <property type="evidence" value="ECO:0007669"/>
    <property type="project" value="UniProtKB-EC"/>
</dbReference>
<dbReference type="InterPro" id="IPR006094">
    <property type="entry name" value="Oxid_FAD_bind_N"/>
</dbReference>
<dbReference type="GO" id="GO:0071949">
    <property type="term" value="F:FAD binding"/>
    <property type="evidence" value="ECO:0007669"/>
    <property type="project" value="InterPro"/>
</dbReference>
<dbReference type="Pfam" id="PF01565">
    <property type="entry name" value="FAD_binding_4"/>
    <property type="match status" value="1"/>
</dbReference>
<organism evidence="15 16">
    <name type="scientific">Vibrio chagasii</name>
    <dbReference type="NCBI Taxonomy" id="170679"/>
    <lineage>
        <taxon>Bacteria</taxon>
        <taxon>Pseudomonadati</taxon>
        <taxon>Pseudomonadota</taxon>
        <taxon>Gammaproteobacteria</taxon>
        <taxon>Vibrionales</taxon>
        <taxon>Vibrionaceae</taxon>
        <taxon>Vibrio</taxon>
    </lineage>
</organism>
<sequence>MLPRLQLNADVDPVVVRFLDELKTAGFTGDIESQYSSRLAVATDNSVYQQLPQAVILPKTTHDVVLLGKVGSKSAYERVTFSPRGGGTGTNGQSLTKGVVVDLSRYMNQVLEINEKEGWVRVQSGIVKDQLNDAVRPYGYFFSPDLSTSNRATLGGMINTDASGQGSLKYGKTSDHVLSLQAVFADGSCLESDLSHGLPEEGEFAHHALAVTEAVCREKRTQILDKFPPLNRFLTGYDLKNAINDDDSFDLTRVLCGAEGSLAFITEAKLNLTPIPKARTLVNVKYNTFDSALRNAPFMVEAKALSVETVDSRVLNLAKQDIVWHTVSDLLMDVPNKEMLGINMVEFAGQDEAEVEQQVQSLTAKLETMVESEEAGVIGFQVCSDLASIGRIYNMRKKAVGLLGAAKGRAKPVAFAEDTCVPPENLADFIAEFRVLLDSKELNYGMFGHVDAGVLHVRPALDLCDPMQEALMHEVSDEVVKLVAKYGGLMWGEHGKGFRSEYGPDFFGEELFTELRRVKAAFDPHNKMNPGKICTPLESDAELVKVTDTKRGFYDRQIDVQVRDSFKQAMECNGNGLCFNYDTSSPMCPSMKVTADRRHSPKGRAGLVREWLRQLTEQGVDILDLEQEALKDDTPVKTMVERIRNTMNKRHEYDFSHEVHEAMNGCLACKACASQCPIKVDVPSFRSRFLNIYYSRYQRPAKDYLVANIETMLPLMAKAPKVVNAALGQKWVQSATAKTVGYVDAPLMSVPTLKNRLASKELQLFDIQYLEGLSSEEKKQHVLIVQDPFTSFYDAEVVEDFVTLAQKLGKTPVLLPFKPNGKALHIKGFLSRFAREAKSTSGFLSMVADIGIPLVGVDPALVLCYRDEYVEILGDKRGDFDVLTVHEWLLPSLDDYEARSASEEVWYLFSHCTEKTKMPNAEKEWGAIFQHFGAALTSVPVGCCGMAGTFGHEVDKLQMSKDIYGLSWKPRIQDLPKERCLATGYSCRSQVKRFEGEKLAHPLQALAQIL</sequence>
<comment type="cofactor">
    <cofactor evidence="1">
        <name>FAD</name>
        <dbReference type="ChEBI" id="CHEBI:57692"/>
    </cofactor>
</comment>
<evidence type="ECO:0000256" key="10">
    <source>
        <dbReference type="ARBA" id="ARBA00051291"/>
    </source>
</evidence>
<dbReference type="InterPro" id="IPR004113">
    <property type="entry name" value="FAD-bd_oxidored_4_C"/>
</dbReference>
<evidence type="ECO:0000259" key="13">
    <source>
        <dbReference type="PROSITE" id="PS51379"/>
    </source>
</evidence>
<dbReference type="EC" id="1.1.99.39" evidence="9"/>
<dbReference type="InterPro" id="IPR016171">
    <property type="entry name" value="Vanillyl_alc_oxidase_C-sub2"/>
</dbReference>
<dbReference type="SUPFAM" id="SSF55103">
    <property type="entry name" value="FAD-linked oxidases, C-terminal domain"/>
    <property type="match status" value="1"/>
</dbReference>
<dbReference type="SUPFAM" id="SSF46548">
    <property type="entry name" value="alpha-helical ferredoxin"/>
    <property type="match status" value="1"/>
</dbReference>
<reference evidence="15 16" key="1">
    <citation type="submission" date="2016-12" db="EMBL/GenBank/DDBJ databases">
        <title>Diversity of luminous bacteria.</title>
        <authorList>
            <person name="Yoshizawa S."/>
            <person name="Kogure K."/>
        </authorList>
    </citation>
    <scope>NUCLEOTIDE SEQUENCE [LARGE SCALE GENOMIC DNA]</scope>
    <source>
        <strain evidence="15 16">LC2-408</strain>
    </source>
</reference>
<dbReference type="Proteomes" id="UP000238707">
    <property type="component" value="Unassembled WGS sequence"/>
</dbReference>
<dbReference type="InterPro" id="IPR016166">
    <property type="entry name" value="FAD-bd_PCMH"/>
</dbReference>
<keyword evidence="8" id="KW-0411">Iron-sulfur</keyword>
<dbReference type="InterPro" id="IPR016164">
    <property type="entry name" value="FAD-linked_Oxase-like_C"/>
</dbReference>
<evidence type="ECO:0000256" key="3">
    <source>
        <dbReference type="ARBA" id="ARBA00022630"/>
    </source>
</evidence>
<evidence type="ECO:0000256" key="2">
    <source>
        <dbReference type="ARBA" id="ARBA00022485"/>
    </source>
</evidence>
<evidence type="ECO:0000256" key="9">
    <source>
        <dbReference type="ARBA" id="ARBA00039003"/>
    </source>
</evidence>
<dbReference type="Gene3D" id="3.30.70.2740">
    <property type="match status" value="1"/>
</dbReference>
<dbReference type="PROSITE" id="PS00198">
    <property type="entry name" value="4FE4S_FER_1"/>
    <property type="match status" value="1"/>
</dbReference>
<comment type="catalytic activity">
    <reaction evidence="10">
        <text>(R)-2-hydroxyglutarate + A = 2-oxoglutarate + AH2</text>
        <dbReference type="Rhea" id="RHEA:38295"/>
        <dbReference type="ChEBI" id="CHEBI:13193"/>
        <dbReference type="ChEBI" id="CHEBI:15801"/>
        <dbReference type="ChEBI" id="CHEBI:16810"/>
        <dbReference type="ChEBI" id="CHEBI:17499"/>
        <dbReference type="EC" id="1.1.99.39"/>
    </reaction>
    <physiologicalReaction direction="left-to-right" evidence="10">
        <dbReference type="Rhea" id="RHEA:38296"/>
    </physiologicalReaction>
</comment>
<accession>A0A2S7VEA3</accession>
<dbReference type="FunFam" id="3.30.70.2740:FF:000003">
    <property type="entry name" value="Oxidoreductase, FAD-binding, putative"/>
    <property type="match status" value="1"/>
</dbReference>
<dbReference type="Gene3D" id="3.30.465.10">
    <property type="match status" value="1"/>
</dbReference>
<dbReference type="InterPro" id="IPR017896">
    <property type="entry name" value="4Fe4S_Fe-S-bd"/>
</dbReference>
<dbReference type="PROSITE" id="PS51379">
    <property type="entry name" value="4FE4S_FER_2"/>
    <property type="match status" value="1"/>
</dbReference>
<comment type="similarity">
    <text evidence="11">In the N-terminal section; belongs to the FAD-binding oxidoreductase/transferase type 4 family.</text>
</comment>
<dbReference type="Gene3D" id="1.10.45.10">
    <property type="entry name" value="Vanillyl-alcohol Oxidase, Chain A, domain 4"/>
    <property type="match status" value="1"/>
</dbReference>
<dbReference type="PANTHER" id="PTHR11748">
    <property type="entry name" value="D-LACTATE DEHYDROGENASE"/>
    <property type="match status" value="1"/>
</dbReference>
<dbReference type="RefSeq" id="WP_105024761.1">
    <property type="nucleotide sequence ID" value="NZ_MSCI01000002.1"/>
</dbReference>
<keyword evidence="2" id="KW-0004">4Fe-4S</keyword>
<dbReference type="InterPro" id="IPR036318">
    <property type="entry name" value="FAD-bd_PCMH-like_sf"/>
</dbReference>
<dbReference type="GO" id="GO:1903457">
    <property type="term" value="P:lactate catabolic process"/>
    <property type="evidence" value="ECO:0007669"/>
    <property type="project" value="TreeGrafter"/>
</dbReference>
<evidence type="ECO:0000256" key="1">
    <source>
        <dbReference type="ARBA" id="ARBA00001974"/>
    </source>
</evidence>
<evidence type="ECO:0000256" key="6">
    <source>
        <dbReference type="ARBA" id="ARBA00023002"/>
    </source>
</evidence>
<comment type="caution">
    <text evidence="15">The sequence shown here is derived from an EMBL/GenBank/DDBJ whole genome shotgun (WGS) entry which is preliminary data.</text>
</comment>